<sequence length="62" mass="7284">MSFYFLTSLKLPDCRKITIRDSRVERLEKNNTDHEARLEILELGSLSVSEQTRNDKEVTPEM</sequence>
<evidence type="ECO:0000313" key="1">
    <source>
        <dbReference type="EMBL" id="CAG8483689.1"/>
    </source>
</evidence>
<accession>A0A9N8Z8R1</accession>
<proteinExistence type="predicted"/>
<evidence type="ECO:0000313" key="2">
    <source>
        <dbReference type="Proteomes" id="UP000789342"/>
    </source>
</evidence>
<reference evidence="1" key="1">
    <citation type="submission" date="2021-06" db="EMBL/GenBank/DDBJ databases">
        <authorList>
            <person name="Kallberg Y."/>
            <person name="Tangrot J."/>
            <person name="Rosling A."/>
        </authorList>
    </citation>
    <scope>NUCLEOTIDE SEQUENCE</scope>
    <source>
        <strain evidence="1">CL551</strain>
    </source>
</reference>
<dbReference type="Proteomes" id="UP000789342">
    <property type="component" value="Unassembled WGS sequence"/>
</dbReference>
<name>A0A9N8Z8R1_9GLOM</name>
<keyword evidence="2" id="KW-1185">Reference proteome</keyword>
<comment type="caution">
    <text evidence="1">The sequence shown here is derived from an EMBL/GenBank/DDBJ whole genome shotgun (WGS) entry which is preliminary data.</text>
</comment>
<protein>
    <submittedName>
        <fullName evidence="1">9908_t:CDS:1</fullName>
    </submittedName>
</protein>
<dbReference type="AlphaFoldDB" id="A0A9N8Z8R1"/>
<organism evidence="1 2">
    <name type="scientific">Acaulospora morrowiae</name>
    <dbReference type="NCBI Taxonomy" id="94023"/>
    <lineage>
        <taxon>Eukaryota</taxon>
        <taxon>Fungi</taxon>
        <taxon>Fungi incertae sedis</taxon>
        <taxon>Mucoromycota</taxon>
        <taxon>Glomeromycotina</taxon>
        <taxon>Glomeromycetes</taxon>
        <taxon>Diversisporales</taxon>
        <taxon>Acaulosporaceae</taxon>
        <taxon>Acaulospora</taxon>
    </lineage>
</organism>
<dbReference type="EMBL" id="CAJVPV010001025">
    <property type="protein sequence ID" value="CAG8483689.1"/>
    <property type="molecule type" value="Genomic_DNA"/>
</dbReference>
<gene>
    <name evidence="1" type="ORF">AMORRO_LOCUS2432</name>
</gene>